<dbReference type="KEGG" id="psw:LK03_08860"/>
<dbReference type="Proteomes" id="UP000029493">
    <property type="component" value="Chromosome"/>
</dbReference>
<evidence type="ECO:0000313" key="3">
    <source>
        <dbReference type="Proteomes" id="UP000029493"/>
    </source>
</evidence>
<name>A0A089YC44_9PSED</name>
<keyword evidence="1" id="KW-0812">Transmembrane</keyword>
<evidence type="ECO:0008006" key="4">
    <source>
        <dbReference type="Google" id="ProtNLM"/>
    </source>
</evidence>
<feature type="transmembrane region" description="Helical" evidence="1">
    <location>
        <begin position="124"/>
        <end position="143"/>
    </location>
</feature>
<keyword evidence="3" id="KW-1185">Reference proteome</keyword>
<proteinExistence type="predicted"/>
<dbReference type="OrthoDB" id="7030137at2"/>
<gene>
    <name evidence="2" type="ORF">LK03_08860</name>
</gene>
<protein>
    <recommendedName>
        <fullName evidence="4">Transmembrane protein</fullName>
    </recommendedName>
</protein>
<keyword evidence="1" id="KW-1133">Transmembrane helix</keyword>
<dbReference type="STRING" id="157783.LK03_08860"/>
<sequence length="144" mass="15463">MKLLLTASLLRRGAQLERVSDGISLLALGYALTPLLGLKLTLGASLLCAVLVLLGLVHKYWAVRVALDAELFASLAARHATLIEATQALDQALADLRLKPPGPVPRSWDSRCQGALSLLRRQTLCFALQTVLLLATLLTLPFIG</sequence>
<organism evidence="2 3">
    <name type="scientific">Pseudomonas cremoricolorata</name>
    <dbReference type="NCBI Taxonomy" id="157783"/>
    <lineage>
        <taxon>Bacteria</taxon>
        <taxon>Pseudomonadati</taxon>
        <taxon>Pseudomonadota</taxon>
        <taxon>Gammaproteobacteria</taxon>
        <taxon>Pseudomonadales</taxon>
        <taxon>Pseudomonadaceae</taxon>
        <taxon>Pseudomonas</taxon>
    </lineage>
</organism>
<dbReference type="EMBL" id="CP009455">
    <property type="protein sequence ID" value="AIR89378.1"/>
    <property type="molecule type" value="Genomic_DNA"/>
</dbReference>
<feature type="transmembrane region" description="Helical" evidence="1">
    <location>
        <begin position="40"/>
        <end position="57"/>
    </location>
</feature>
<evidence type="ECO:0000313" key="2">
    <source>
        <dbReference type="EMBL" id="AIR89378.1"/>
    </source>
</evidence>
<keyword evidence="1" id="KW-0472">Membrane</keyword>
<accession>A0A089YC44</accession>
<reference evidence="2 3" key="1">
    <citation type="submission" date="2014-09" db="EMBL/GenBank/DDBJ databases">
        <authorList>
            <person name="Chan K.-G."/>
        </authorList>
    </citation>
    <scope>NUCLEOTIDE SEQUENCE [LARGE SCALE GENOMIC DNA]</scope>
    <source>
        <strain evidence="2 3">ND07</strain>
    </source>
</reference>
<dbReference type="RefSeq" id="WP_038411967.1">
    <property type="nucleotide sequence ID" value="NZ_CP009455.1"/>
</dbReference>
<dbReference type="eggNOG" id="ENOG5033D3N">
    <property type="taxonomic scope" value="Bacteria"/>
</dbReference>
<evidence type="ECO:0000256" key="1">
    <source>
        <dbReference type="SAM" id="Phobius"/>
    </source>
</evidence>
<dbReference type="AlphaFoldDB" id="A0A089YC44"/>